<gene>
    <name evidence="2" type="ORF">Tci_025280</name>
</gene>
<feature type="region of interest" description="Disordered" evidence="1">
    <location>
        <begin position="175"/>
        <end position="198"/>
    </location>
</feature>
<feature type="non-terminal residue" evidence="2">
    <location>
        <position position="198"/>
    </location>
</feature>
<proteinExistence type="predicted"/>
<comment type="caution">
    <text evidence="2">The sequence shown here is derived from an EMBL/GenBank/DDBJ whole genome shotgun (WGS) entry which is preliminary data.</text>
</comment>
<name>A0A6L2KXU2_TANCI</name>
<feature type="compositionally biased region" description="Basic and acidic residues" evidence="1">
    <location>
        <begin position="144"/>
        <end position="156"/>
    </location>
</feature>
<organism evidence="2">
    <name type="scientific">Tanacetum cinerariifolium</name>
    <name type="common">Dalmatian daisy</name>
    <name type="synonym">Chrysanthemum cinerariifolium</name>
    <dbReference type="NCBI Taxonomy" id="118510"/>
    <lineage>
        <taxon>Eukaryota</taxon>
        <taxon>Viridiplantae</taxon>
        <taxon>Streptophyta</taxon>
        <taxon>Embryophyta</taxon>
        <taxon>Tracheophyta</taxon>
        <taxon>Spermatophyta</taxon>
        <taxon>Magnoliopsida</taxon>
        <taxon>eudicotyledons</taxon>
        <taxon>Gunneridae</taxon>
        <taxon>Pentapetalae</taxon>
        <taxon>asterids</taxon>
        <taxon>campanulids</taxon>
        <taxon>Asterales</taxon>
        <taxon>Asteraceae</taxon>
        <taxon>Asteroideae</taxon>
        <taxon>Anthemideae</taxon>
        <taxon>Anthemidinae</taxon>
        <taxon>Tanacetum</taxon>
    </lineage>
</organism>
<feature type="region of interest" description="Disordered" evidence="1">
    <location>
        <begin position="124"/>
        <end position="158"/>
    </location>
</feature>
<accession>A0A6L2KXU2</accession>
<dbReference type="AlphaFoldDB" id="A0A6L2KXU2"/>
<protein>
    <submittedName>
        <fullName evidence="2">Uncharacterized protein</fullName>
    </submittedName>
</protein>
<evidence type="ECO:0000256" key="1">
    <source>
        <dbReference type="SAM" id="MobiDB-lite"/>
    </source>
</evidence>
<evidence type="ECO:0000313" key="2">
    <source>
        <dbReference type="EMBL" id="GEU53302.1"/>
    </source>
</evidence>
<sequence>MICYIAQLRKEKILKALKVLILRKIHLDRSLSSFITIAKGGSSSIFTFFNLPVGAELVLEAKELFPLMKGEVLIEKVIDMKELMSLTNNLLQNDPSCHIVGIHFEMDQFAFIHQADPTKVRIDNHDGQNDNIENLNEGSGVADQENHSNKGDRASQDEAVTIVVDEEFQAATADKLKGKKNKKRVVGASGSGHPLNKL</sequence>
<dbReference type="EMBL" id="BKCJ010003152">
    <property type="protein sequence ID" value="GEU53302.1"/>
    <property type="molecule type" value="Genomic_DNA"/>
</dbReference>
<reference evidence="2" key="1">
    <citation type="journal article" date="2019" name="Sci. Rep.">
        <title>Draft genome of Tanacetum cinerariifolium, the natural source of mosquito coil.</title>
        <authorList>
            <person name="Yamashiro T."/>
            <person name="Shiraishi A."/>
            <person name="Satake H."/>
            <person name="Nakayama K."/>
        </authorList>
    </citation>
    <scope>NUCLEOTIDE SEQUENCE</scope>
</reference>